<sequence length="275" mass="30960">MLCRLPENVLNQITTYLGLRELVALGGVNMRLKQLIYSDEGKVWQRNDLLFPAEDNSITDTFIQNLVGDIPRSYAVHKIRLVGLPLSWAGCFRVFDHFAHSVDHIHVSATNATLADLVYHLSVFAGNLAMLQYENKIPITFREYTVCHEEHKLALSESNYLGTHSLAGLNRLLERITLDDPPFERLSKIDVSSTDASFDHENIRQIYMLTGFLAGRRPQNGKRAHQPDGDDESPYSSKHRRTTTEPLSHAAPVITAAHTSSFQQQQQQHASPGCT</sequence>
<dbReference type="GeneID" id="83216730"/>
<dbReference type="Proteomes" id="UP001234581">
    <property type="component" value="Unassembled WGS sequence"/>
</dbReference>
<proteinExistence type="predicted"/>
<dbReference type="PROSITE" id="PS50181">
    <property type="entry name" value="FBOX"/>
    <property type="match status" value="1"/>
</dbReference>
<evidence type="ECO:0000313" key="4">
    <source>
        <dbReference type="Proteomes" id="UP001234581"/>
    </source>
</evidence>
<name>A0AAD7UXI2_9FUNG</name>
<organism evidence="3 4">
    <name type="scientific">Lichtheimia ornata</name>
    <dbReference type="NCBI Taxonomy" id="688661"/>
    <lineage>
        <taxon>Eukaryota</taxon>
        <taxon>Fungi</taxon>
        <taxon>Fungi incertae sedis</taxon>
        <taxon>Mucoromycota</taxon>
        <taxon>Mucoromycotina</taxon>
        <taxon>Mucoromycetes</taxon>
        <taxon>Mucorales</taxon>
        <taxon>Lichtheimiaceae</taxon>
        <taxon>Lichtheimia</taxon>
    </lineage>
</organism>
<feature type="domain" description="F-box" evidence="2">
    <location>
        <begin position="1"/>
        <end position="47"/>
    </location>
</feature>
<comment type="caution">
    <text evidence="3">The sequence shown here is derived from an EMBL/GenBank/DDBJ whole genome shotgun (WGS) entry which is preliminary data.</text>
</comment>
<evidence type="ECO:0000313" key="3">
    <source>
        <dbReference type="EMBL" id="KAJ8654928.1"/>
    </source>
</evidence>
<dbReference type="InterPro" id="IPR036047">
    <property type="entry name" value="F-box-like_dom_sf"/>
</dbReference>
<gene>
    <name evidence="3" type="ORF">O0I10_009323</name>
</gene>
<evidence type="ECO:0000259" key="2">
    <source>
        <dbReference type="PROSITE" id="PS50181"/>
    </source>
</evidence>
<evidence type="ECO:0000256" key="1">
    <source>
        <dbReference type="SAM" id="MobiDB-lite"/>
    </source>
</evidence>
<protein>
    <recommendedName>
        <fullName evidence="2">F-box domain-containing protein</fullName>
    </recommendedName>
</protein>
<keyword evidence="4" id="KW-1185">Reference proteome</keyword>
<dbReference type="InterPro" id="IPR001810">
    <property type="entry name" value="F-box_dom"/>
</dbReference>
<dbReference type="SUPFAM" id="SSF81383">
    <property type="entry name" value="F-box domain"/>
    <property type="match status" value="1"/>
</dbReference>
<accession>A0AAD7UXI2</accession>
<reference evidence="3 4" key="1">
    <citation type="submission" date="2023-03" db="EMBL/GenBank/DDBJ databases">
        <title>Genome sequence of Lichtheimia ornata CBS 291.66.</title>
        <authorList>
            <person name="Mohabir J.T."/>
            <person name="Shea T.P."/>
            <person name="Kurbessoian T."/>
            <person name="Berby B."/>
            <person name="Fontaine J."/>
            <person name="Livny J."/>
            <person name="Gnirke A."/>
            <person name="Stajich J.E."/>
            <person name="Cuomo C.A."/>
        </authorList>
    </citation>
    <scope>NUCLEOTIDE SEQUENCE [LARGE SCALE GENOMIC DNA]</scope>
    <source>
        <strain evidence="3">CBS 291.66</strain>
    </source>
</reference>
<feature type="region of interest" description="Disordered" evidence="1">
    <location>
        <begin position="217"/>
        <end position="275"/>
    </location>
</feature>
<dbReference type="RefSeq" id="XP_058339842.1">
    <property type="nucleotide sequence ID" value="XM_058489317.1"/>
</dbReference>
<dbReference type="EMBL" id="JARTCD010000054">
    <property type="protein sequence ID" value="KAJ8654928.1"/>
    <property type="molecule type" value="Genomic_DNA"/>
</dbReference>
<dbReference type="AlphaFoldDB" id="A0AAD7UXI2"/>